<comment type="subcellular location">
    <subcellularLocation>
        <location evidence="1">Nucleus</location>
    </subcellularLocation>
</comment>
<evidence type="ECO:0000256" key="7">
    <source>
        <dbReference type="ARBA" id="ARBA00023242"/>
    </source>
</evidence>
<sequence length="989" mass="108736">MASADEEVSKITDNKENSVHTEQHGIEANDLASLLHRFEEATSSSDDLSVPTRVAKNRKEILLRAKSAGSSPAATPPATPPPYGRISVSKGPGVSPQQPVLLQGGIKAHPIQLKFLLPPNASTTQSASSSTKNESRISALPVQILPASSSSTLLNQTSLLTRSAIPHTSAIRHPISGSVRLSVVTAPQLAKGKTSVLPGTIRAPVNIQASAPRVVVPKNSHSIFIQRPSAPDVRISSHGVLSSSSTAQVKTPTIVGLRNGPTATADTRKQKLTAIVPAPPHCVISQISGSAPLQAKPASVSTSGSLLTTTSTSSATTSANVSLLQSMLESQTPMNSQITSTQLSERLASQTGKVSADGVKLKGLNKSSVKSEVEPSVPAITIKAEQLSSAQSQKQGVSSASNSQDHDYCFLKMSTKDIVQQTARNIKGDSAISDVKSESMEVVSSSDLNTAAIEDMEEEKDEVPIESTTPQIPLSSEKVNEFVFEEGEFLIDEHGNDAIPSEDWIVPEHQGSQGEWNSARVVSFGGDDESNSRRRSRRYRRRAEFSTSPVREDTGNFFDKIPSYYTALSIPTKPTKTTVFASATRAIGTTDHLDFVDTSEQVDDGHYDKVPAHRRLFTNTIKEVEIQPEVSDSNVMSEDEEPSRSSQSRRSSSRTRRSLSRSRRSSSRHSHQSNSSHRARRSSSRHSAGHHPRHSRSRSPALSASGSRDRQSRSTSRRTRTMSRGSGRSSSSCSTCSSRSYCSTCSGSSSSRSRSRSGSGERFSRSGSSDSASSRSRSRSPGRQRDLDMRKKRSRAHFMPDRHGRRSCSRSDRRSRSRSRSNSSSRGQRWRSHRHRTRSRSSAERRISQKRKEREEEKIRAMEERRVVYVGKIPEGFTKRQLHKRFERFGEIKEVKVNFREHGDNYGFVTFTYACDAIAAKERGNNLPGEMKFDLCFGGRRRFCPDQYADLDGNREIEEEYAPMPTKMSEELDYAALLKQHSNQQRKKR</sequence>
<dbReference type="RefSeq" id="XP_005105233.2">
    <property type="nucleotide sequence ID" value="XM_005105176.3"/>
</dbReference>
<dbReference type="InterPro" id="IPR000504">
    <property type="entry name" value="RRM_dom"/>
</dbReference>
<feature type="compositionally biased region" description="Low complexity" evidence="9">
    <location>
        <begin position="722"/>
        <end position="775"/>
    </location>
</feature>
<dbReference type="SMART" id="SM00360">
    <property type="entry name" value="RRM"/>
    <property type="match status" value="1"/>
</dbReference>
<evidence type="ECO:0000256" key="1">
    <source>
        <dbReference type="ARBA" id="ARBA00004123"/>
    </source>
</evidence>
<evidence type="ECO:0000256" key="5">
    <source>
        <dbReference type="ARBA" id="ARBA00023159"/>
    </source>
</evidence>
<feature type="region of interest" description="Disordered" evidence="9">
    <location>
        <begin position="1"/>
        <end position="26"/>
    </location>
</feature>
<feature type="region of interest" description="Disordered" evidence="9">
    <location>
        <begin position="509"/>
        <end position="546"/>
    </location>
</feature>
<evidence type="ECO:0000256" key="8">
    <source>
        <dbReference type="PROSITE-ProRule" id="PRU00176"/>
    </source>
</evidence>
<evidence type="ECO:0000313" key="11">
    <source>
        <dbReference type="Proteomes" id="UP000694888"/>
    </source>
</evidence>
<dbReference type="Proteomes" id="UP000694888">
    <property type="component" value="Unplaced"/>
</dbReference>
<feature type="region of interest" description="Disordered" evidence="9">
    <location>
        <begin position="627"/>
        <end position="858"/>
    </location>
</feature>
<dbReference type="InterPro" id="IPR012677">
    <property type="entry name" value="Nucleotide-bd_a/b_plait_sf"/>
</dbReference>
<keyword evidence="11" id="KW-1185">Reference proteome</keyword>
<dbReference type="SUPFAM" id="SSF54928">
    <property type="entry name" value="RNA-binding domain, RBD"/>
    <property type="match status" value="1"/>
</dbReference>
<evidence type="ECO:0000313" key="12">
    <source>
        <dbReference type="RefSeq" id="XP_005105233.2"/>
    </source>
</evidence>
<evidence type="ECO:0000256" key="3">
    <source>
        <dbReference type="ARBA" id="ARBA00022884"/>
    </source>
</evidence>
<dbReference type="InterPro" id="IPR034605">
    <property type="entry name" value="PGC-1"/>
</dbReference>
<dbReference type="GeneID" id="101854596"/>
<evidence type="ECO:0000256" key="9">
    <source>
        <dbReference type="SAM" id="MobiDB-lite"/>
    </source>
</evidence>
<feature type="domain" description="RRM" evidence="10">
    <location>
        <begin position="866"/>
        <end position="964"/>
    </location>
</feature>
<dbReference type="InterPro" id="IPR035979">
    <property type="entry name" value="RBD_domain_sf"/>
</dbReference>
<dbReference type="PANTHER" id="PTHR15528">
    <property type="entry name" value="PEROXISOME PROLIFERATOR ACTIVATED RECEPTOR GAMMA COACTIVATOR 1 PGC-1 -RELATED"/>
    <property type="match status" value="1"/>
</dbReference>
<proteinExistence type="predicted"/>
<keyword evidence="6" id="KW-0804">Transcription</keyword>
<keyword evidence="4" id="KW-0805">Transcription regulation</keyword>
<feature type="compositionally biased region" description="Basic residues" evidence="9">
    <location>
        <begin position="828"/>
        <end position="839"/>
    </location>
</feature>
<dbReference type="PANTHER" id="PTHR15528:SF11">
    <property type="entry name" value="FI18188P1"/>
    <property type="match status" value="1"/>
</dbReference>
<evidence type="ECO:0000256" key="6">
    <source>
        <dbReference type="ARBA" id="ARBA00023163"/>
    </source>
</evidence>
<feature type="compositionally biased region" description="Basic residues" evidence="9">
    <location>
        <begin position="651"/>
        <end position="697"/>
    </location>
</feature>
<feature type="compositionally biased region" description="Basic and acidic residues" evidence="9">
    <location>
        <begin position="841"/>
        <end position="858"/>
    </location>
</feature>
<keyword evidence="2" id="KW-0597">Phosphoprotein</keyword>
<keyword evidence="5" id="KW-0010">Activator</keyword>
<gene>
    <name evidence="12" type="primary">LOC101854596</name>
</gene>
<keyword evidence="3 8" id="KW-0694">RNA-binding</keyword>
<organism evidence="11 12">
    <name type="scientific">Aplysia californica</name>
    <name type="common">California sea hare</name>
    <dbReference type="NCBI Taxonomy" id="6500"/>
    <lineage>
        <taxon>Eukaryota</taxon>
        <taxon>Metazoa</taxon>
        <taxon>Spiralia</taxon>
        <taxon>Lophotrochozoa</taxon>
        <taxon>Mollusca</taxon>
        <taxon>Gastropoda</taxon>
        <taxon>Heterobranchia</taxon>
        <taxon>Euthyneura</taxon>
        <taxon>Tectipleura</taxon>
        <taxon>Aplysiida</taxon>
        <taxon>Aplysioidea</taxon>
        <taxon>Aplysiidae</taxon>
        <taxon>Aplysia</taxon>
    </lineage>
</organism>
<evidence type="ECO:0000256" key="2">
    <source>
        <dbReference type="ARBA" id="ARBA00022553"/>
    </source>
</evidence>
<protein>
    <submittedName>
        <fullName evidence="12">Platelet binding protein GspB</fullName>
    </submittedName>
</protein>
<dbReference type="Pfam" id="PF00076">
    <property type="entry name" value="RRM_1"/>
    <property type="match status" value="1"/>
</dbReference>
<dbReference type="PROSITE" id="PS50102">
    <property type="entry name" value="RRM"/>
    <property type="match status" value="1"/>
</dbReference>
<evidence type="ECO:0000256" key="4">
    <source>
        <dbReference type="ARBA" id="ARBA00023015"/>
    </source>
</evidence>
<name>A0ABM0JZK5_APLCA</name>
<accession>A0ABM0JZK5</accession>
<reference evidence="12" key="1">
    <citation type="submission" date="2025-08" db="UniProtKB">
        <authorList>
            <consortium name="RefSeq"/>
        </authorList>
    </citation>
    <scope>IDENTIFICATION</scope>
</reference>
<evidence type="ECO:0000259" key="10">
    <source>
        <dbReference type="PROSITE" id="PS50102"/>
    </source>
</evidence>
<dbReference type="Gene3D" id="3.30.70.330">
    <property type="match status" value="1"/>
</dbReference>
<keyword evidence="7" id="KW-0539">Nucleus</keyword>
<feature type="compositionally biased region" description="Basic and acidic residues" evidence="9">
    <location>
        <begin position="7"/>
        <end position="26"/>
    </location>
</feature>